<dbReference type="Proteomes" id="UP000198660">
    <property type="component" value="Unassembled WGS sequence"/>
</dbReference>
<proteinExistence type="predicted"/>
<name>A0A1I6UT05_9BACL</name>
<protein>
    <submittedName>
        <fullName evidence="1">Uncharacterized protein</fullName>
    </submittedName>
</protein>
<keyword evidence="2" id="KW-1185">Reference proteome</keyword>
<dbReference type="AlphaFoldDB" id="A0A1I6UT05"/>
<organism evidence="1 2">
    <name type="scientific">Marininema halotolerans</name>
    <dbReference type="NCBI Taxonomy" id="1155944"/>
    <lineage>
        <taxon>Bacteria</taxon>
        <taxon>Bacillati</taxon>
        <taxon>Bacillota</taxon>
        <taxon>Bacilli</taxon>
        <taxon>Bacillales</taxon>
        <taxon>Thermoactinomycetaceae</taxon>
        <taxon>Marininema</taxon>
    </lineage>
</organism>
<accession>A0A1I6UT05</accession>
<dbReference type="RefSeq" id="WP_091839865.1">
    <property type="nucleotide sequence ID" value="NZ_FPAA01000020.1"/>
</dbReference>
<reference evidence="2" key="1">
    <citation type="submission" date="2016-10" db="EMBL/GenBank/DDBJ databases">
        <authorList>
            <person name="Varghese N."/>
            <person name="Submissions S."/>
        </authorList>
    </citation>
    <scope>NUCLEOTIDE SEQUENCE [LARGE SCALE GENOMIC DNA]</scope>
    <source>
        <strain evidence="2">DSM 45789</strain>
    </source>
</reference>
<evidence type="ECO:0000313" key="2">
    <source>
        <dbReference type="Proteomes" id="UP000198660"/>
    </source>
</evidence>
<gene>
    <name evidence="1" type="ORF">SAMN05444972_12017</name>
</gene>
<evidence type="ECO:0000313" key="1">
    <source>
        <dbReference type="EMBL" id="SFT04622.1"/>
    </source>
</evidence>
<sequence length="87" mass="9727">MKNVAKTLDNCVNKDVRNKRQVIVCGRPTRKASIIKLGKGEFLRLQCYVKPNILTEAVVFNQSLQEYKGIMYLLPGDSVVFPKAGGN</sequence>
<dbReference type="EMBL" id="FPAA01000020">
    <property type="protein sequence ID" value="SFT04622.1"/>
    <property type="molecule type" value="Genomic_DNA"/>
</dbReference>